<keyword evidence="4" id="KW-1185">Reference proteome</keyword>
<evidence type="ECO:0000313" key="4">
    <source>
        <dbReference type="Proteomes" id="UP000315947"/>
    </source>
</evidence>
<sequence length="608" mass="65538">MKIVKWFFIVLFLMFASLAAYLTLVFDPNDFKPEIVNAVKKQTGRELIIGKDLTWTFFPSIGIELGDITLSNPKGFDNDSMLKVNKIVAQVELLPLFSKQVEIAKLNLDGLVVNLETRKDGRTSFDGLQSSAAEDKPAQLNDTTASSGNLSSLDIGGVSITNTQIRVSDKQAGTEQVFSLDNLTLGKFSLGEFATLEYRFSAEMPDMTLMSQGKGSIRVAQDMTKVQVKDFKITNEVAGEGIPNKQLDISLLTQLEILLETKQIHLILDELNAGDIQAKGKLDIAYGHKVPQIIAKLDLGDIDLDKLLPQTDKADKTKEKSQAEATQVEPDLSAMKSLDLTLALTAKSIKASNMMTSNWIMAMTLKNGILNLKQLNADLYGGKLAVTASLDGRQAVPSYSFEKSVTGVQVRELLKDAVDVDLLAGTANFSVKGKGRSLLADNIKKNIAAKGKFEIADGALYGVNIPQMIREAQAKLSGGGSSTSSSEKKTDFTSLTGSFSVVKGVVSNPDLLMSSPLIRLSGAGTANIISEALDYQLTTAVVGSLEGQGGGDTDLLYGIEIPFLITGTMSDPQFALDTAGLFDAKLKQEVEKVQDKLKDSLLKKLGGF</sequence>
<dbReference type="Pfam" id="PF05170">
    <property type="entry name" value="AsmA"/>
    <property type="match status" value="2"/>
</dbReference>
<dbReference type="PANTHER" id="PTHR30441">
    <property type="entry name" value="DUF748 DOMAIN-CONTAINING PROTEIN"/>
    <property type="match status" value="1"/>
</dbReference>
<feature type="domain" description="AsmA" evidence="2">
    <location>
        <begin position="199"/>
        <end position="511"/>
    </location>
</feature>
<evidence type="ECO:0000313" key="3">
    <source>
        <dbReference type="EMBL" id="QDO84390.1"/>
    </source>
</evidence>
<dbReference type="PANTHER" id="PTHR30441:SF4">
    <property type="entry name" value="PROTEIN ASMA"/>
    <property type="match status" value="1"/>
</dbReference>
<organism evidence="3 4">
    <name type="scientific">Shewanella psychropiezotolerans</name>
    <dbReference type="NCBI Taxonomy" id="2593655"/>
    <lineage>
        <taxon>Bacteria</taxon>
        <taxon>Pseudomonadati</taxon>
        <taxon>Pseudomonadota</taxon>
        <taxon>Gammaproteobacteria</taxon>
        <taxon>Alteromonadales</taxon>
        <taxon>Shewanellaceae</taxon>
        <taxon>Shewanella</taxon>
    </lineage>
</organism>
<evidence type="ECO:0000256" key="1">
    <source>
        <dbReference type="SAM" id="MobiDB-lite"/>
    </source>
</evidence>
<accession>A0ABX5WZ74</accession>
<feature type="domain" description="AsmA" evidence="2">
    <location>
        <begin position="2"/>
        <end position="174"/>
    </location>
</feature>
<proteinExistence type="predicted"/>
<dbReference type="EMBL" id="CP041614">
    <property type="protein sequence ID" value="QDO84390.1"/>
    <property type="molecule type" value="Genomic_DNA"/>
</dbReference>
<evidence type="ECO:0000259" key="2">
    <source>
        <dbReference type="Pfam" id="PF05170"/>
    </source>
</evidence>
<gene>
    <name evidence="3" type="ORF">FM037_15675</name>
</gene>
<protein>
    <submittedName>
        <fullName evidence="3">AsmA family protein</fullName>
    </submittedName>
</protein>
<dbReference type="RefSeq" id="WP_144046749.1">
    <property type="nucleotide sequence ID" value="NZ_CP041614.1"/>
</dbReference>
<dbReference type="InterPro" id="IPR007844">
    <property type="entry name" value="AsmA"/>
</dbReference>
<dbReference type="Proteomes" id="UP000315947">
    <property type="component" value="Chromosome"/>
</dbReference>
<reference evidence="3 4" key="1">
    <citation type="submission" date="2019-07" db="EMBL/GenBank/DDBJ databases">
        <title>Shewanella sp. YLB-06 whole genomic sequence.</title>
        <authorList>
            <person name="Yu L."/>
        </authorList>
    </citation>
    <scope>NUCLEOTIDE SEQUENCE [LARGE SCALE GENOMIC DNA]</scope>
    <source>
        <strain evidence="3 4">YLB-06</strain>
    </source>
</reference>
<feature type="region of interest" description="Disordered" evidence="1">
    <location>
        <begin position="124"/>
        <end position="147"/>
    </location>
</feature>
<name>A0ABX5WZ74_9GAMM</name>
<dbReference type="InterPro" id="IPR052894">
    <property type="entry name" value="AsmA-related"/>
</dbReference>